<organism evidence="2 3">
    <name type="scientific">Mycolicibacterium chlorophenolicum</name>
    <dbReference type="NCBI Taxonomy" id="37916"/>
    <lineage>
        <taxon>Bacteria</taxon>
        <taxon>Bacillati</taxon>
        <taxon>Actinomycetota</taxon>
        <taxon>Actinomycetes</taxon>
        <taxon>Mycobacteriales</taxon>
        <taxon>Mycobacteriaceae</taxon>
        <taxon>Mycolicibacterium</taxon>
    </lineage>
</organism>
<feature type="transmembrane region" description="Helical" evidence="1">
    <location>
        <begin position="296"/>
        <end position="317"/>
    </location>
</feature>
<feature type="transmembrane region" description="Helical" evidence="1">
    <location>
        <begin position="181"/>
        <end position="202"/>
    </location>
</feature>
<evidence type="ECO:0008006" key="4">
    <source>
        <dbReference type="Google" id="ProtNLM"/>
    </source>
</evidence>
<name>A0A0J6W7A0_9MYCO</name>
<reference evidence="2 3" key="1">
    <citation type="journal article" date="2015" name="Genome Biol. Evol.">
        <title>Characterization of Three Mycobacterium spp. with Potential Use in Bioremediation by Genome Sequencing and Comparative Genomics.</title>
        <authorList>
            <person name="Das S."/>
            <person name="Pettersson B.M."/>
            <person name="Behra P.R."/>
            <person name="Ramesh M."/>
            <person name="Dasgupta S."/>
            <person name="Bhattacharya A."/>
            <person name="Kirsebom L.A."/>
        </authorList>
    </citation>
    <scope>NUCLEOTIDE SEQUENCE [LARGE SCALE GENOMIC DNA]</scope>
    <source>
        <strain evidence="2 3">DSM 43826</strain>
    </source>
</reference>
<protein>
    <recommendedName>
        <fullName evidence="4">5,10-methylene-tetrahydrofolate dehydrogenase</fullName>
    </recommendedName>
</protein>
<evidence type="ECO:0000256" key="1">
    <source>
        <dbReference type="SAM" id="Phobius"/>
    </source>
</evidence>
<evidence type="ECO:0000313" key="3">
    <source>
        <dbReference type="Proteomes" id="UP000036513"/>
    </source>
</evidence>
<dbReference type="PATRIC" id="fig|37916.4.peg.1702"/>
<comment type="caution">
    <text evidence="2">The sequence shown here is derived from an EMBL/GenBank/DDBJ whole genome shotgun (WGS) entry which is preliminary data.</text>
</comment>
<keyword evidence="3" id="KW-1185">Reference proteome</keyword>
<dbReference type="STRING" id="37916.MCHLDSM_01788"/>
<proteinExistence type="predicted"/>
<sequence>MSTSLVLIAEPGAPAALADELAQELPGLLPDYSSSPEWTVSVKTGSYLVTEQASLAEVLERLDPASQQQDVVVYVTDLPRRDGTRPVVADISVPHRFGVISVPSVGGLFISRRVRTMVEFIVYEVNGKPDGRAPTRGGLTRTEEEETVRYAAPSRFARLRLLAGMVYANRPWKLAAGMSRVMMATFATGAVSLAYPTIWQLSSTMGPWRLGVTTVLATAAMVGWLIVNHKLWERPSSPVERERAAMYNASTAATLTIGVVFLHATTFVLLVLTAWWTLPPQMLAQSLGHSVGPADYLRLAWLVAAVATLGGALGSGLEDDQAVKQAAYGARQQQRFDRDNEANDE</sequence>
<feature type="transmembrane region" description="Helical" evidence="1">
    <location>
        <begin position="247"/>
        <end position="276"/>
    </location>
</feature>
<evidence type="ECO:0000313" key="2">
    <source>
        <dbReference type="EMBL" id="KMO79120.1"/>
    </source>
</evidence>
<dbReference type="Proteomes" id="UP000036513">
    <property type="component" value="Unassembled WGS sequence"/>
</dbReference>
<gene>
    <name evidence="2" type="ORF">MCHLDSM_01788</name>
</gene>
<feature type="transmembrane region" description="Helical" evidence="1">
    <location>
        <begin position="208"/>
        <end position="227"/>
    </location>
</feature>
<accession>A0A0J6W7A0</accession>
<dbReference type="AlphaFoldDB" id="A0A0J6W7A0"/>
<keyword evidence="1" id="KW-0812">Transmembrane</keyword>
<keyword evidence="1" id="KW-1133">Transmembrane helix</keyword>
<dbReference type="EMBL" id="JYNL01000019">
    <property type="protein sequence ID" value="KMO79120.1"/>
    <property type="molecule type" value="Genomic_DNA"/>
</dbReference>
<keyword evidence="1" id="KW-0472">Membrane</keyword>